<accession>A0A0J9E315</accession>
<dbReference type="OrthoDB" id="9858983at2"/>
<gene>
    <name evidence="2" type="ORF">AIOL_002074</name>
</gene>
<name>A0A0J9E315_9RHOB</name>
<sequence length="903" mass="99930">MNRFKTSVATILIASLVVPALPTIGLAQSTGNAQAQPGPLAHFAAAEMEKLSTRLRDTVISSLAADDYGYGDTYVWKVEQTKIFERYNRGLKFRIGSTVARATAEIDALDSALRGASAACDQRQYDELWEQRAIRVISLATYIADASARLDRFYNQVAQDWAAQSKLLAGTFAALSGAPAEERLIENYDPDQNTSMLDAIYEYMRAPSLYDGNVDDIDDIQDDFLAAKQRFLTEYDGSVRDLGRKFGSDQALVEAYFSSLAAKLGKNAVTLVAFDAACGNAAGYCPIDYGPKGRELHERVNEILKPLTLFPTPWELTEQSNRLDGLNEELRAVGNERFHALLDNLVRSLVPDPTHKSRRYFTDPLAEDLADGEGIDIRKLSRKLTELAPEDQDKVLAYFQYLADETDAVREALYQQQLLAEGVDPNEAFKNGEISPIELSRRTRAERRDFWAEEPLDSQVPLQPEVNLSGDGTDDDYGLNTGRILYPLMGPLRNFRTMNEELQADLRARALAEKQLRARVAAESEAYKKAYYEAQSRGEDAPTPSYENYDYDRGISRFLKNPEWMQRAYEDVDADLSQKRLESRQWLEQAMFGVDSIGDPTTAELEQQAEALSGLQNLLNLGEDAPTDWMGDGPRTEQEYDAAWRAEILRDLYETAFPGEDMDALRRVIAEDRAALVETVKELEQATTETAKQIGNDVQEVKPEDAVRLINGVVDGVLGAQADVKDAVNRWDSRFEDATQGALRNDATFDAGAGKCPIPDVIVIDVTNLADYGCGSFAVRMPGQVVSKTDPLTIPLESVYLDVERGALLSPFGPTDILQVCTEQSGDSIAPLRDELGRIVVSAYGQVGQEYSNGYISPTNQQILEMQSLMQQGQSGALQGLFTPPSEPTVIEGGNAGRFIGLD</sequence>
<dbReference type="EMBL" id="LFTY01000002">
    <property type="protein sequence ID" value="KMW57115.1"/>
    <property type="molecule type" value="Genomic_DNA"/>
</dbReference>
<dbReference type="RefSeq" id="WP_049642894.1">
    <property type="nucleotide sequence ID" value="NZ_LFTY01000002.1"/>
</dbReference>
<organism evidence="2 3">
    <name type="scientific">Candidatus Rhodobacter oscarellae</name>
    <dbReference type="NCBI Taxonomy" id="1675527"/>
    <lineage>
        <taxon>Bacteria</taxon>
        <taxon>Pseudomonadati</taxon>
        <taxon>Pseudomonadota</taxon>
        <taxon>Alphaproteobacteria</taxon>
        <taxon>Rhodobacterales</taxon>
        <taxon>Rhodobacter group</taxon>
        <taxon>Rhodobacter</taxon>
    </lineage>
</organism>
<dbReference type="PATRIC" id="fig|1675527.3.peg.2185"/>
<evidence type="ECO:0000313" key="3">
    <source>
        <dbReference type="Proteomes" id="UP000037178"/>
    </source>
</evidence>
<dbReference type="Proteomes" id="UP000037178">
    <property type="component" value="Unassembled WGS sequence"/>
</dbReference>
<dbReference type="AlphaFoldDB" id="A0A0J9E315"/>
<evidence type="ECO:0000256" key="1">
    <source>
        <dbReference type="SAM" id="SignalP"/>
    </source>
</evidence>
<feature type="chain" id="PRO_5005317936" evidence="1">
    <location>
        <begin position="21"/>
        <end position="903"/>
    </location>
</feature>
<keyword evidence="3" id="KW-1185">Reference proteome</keyword>
<reference evidence="2 3" key="1">
    <citation type="submission" date="2015-06" db="EMBL/GenBank/DDBJ databases">
        <title>Draft genome sequence of an Alphaproteobacteria species associated to the Mediterranean sponge Oscarella lobularis.</title>
        <authorList>
            <person name="Jourda C."/>
            <person name="Santini S."/>
            <person name="Claverie J.-M."/>
        </authorList>
    </citation>
    <scope>NUCLEOTIDE SEQUENCE [LARGE SCALE GENOMIC DNA]</scope>
    <source>
        <strain evidence="2">IGS</strain>
    </source>
</reference>
<keyword evidence="1" id="KW-0732">Signal</keyword>
<feature type="signal peptide" evidence="1">
    <location>
        <begin position="1"/>
        <end position="20"/>
    </location>
</feature>
<comment type="caution">
    <text evidence="2">The sequence shown here is derived from an EMBL/GenBank/DDBJ whole genome shotgun (WGS) entry which is preliminary data.</text>
</comment>
<evidence type="ECO:0000313" key="2">
    <source>
        <dbReference type="EMBL" id="KMW57115.1"/>
    </source>
</evidence>
<proteinExistence type="predicted"/>
<protein>
    <submittedName>
        <fullName evidence="2">Uncharacterized protein</fullName>
    </submittedName>
</protein>